<dbReference type="PANTHER" id="PTHR11009">
    <property type="entry name" value="DER1-LIKE PROTEIN, DERLIN"/>
    <property type="match status" value="1"/>
</dbReference>
<organism evidence="9 10">
    <name type="scientific">Rhodosorus marinus</name>
    <dbReference type="NCBI Taxonomy" id="101924"/>
    <lineage>
        <taxon>Eukaryota</taxon>
        <taxon>Rhodophyta</taxon>
        <taxon>Stylonematophyceae</taxon>
        <taxon>Stylonematales</taxon>
        <taxon>Stylonemataceae</taxon>
        <taxon>Rhodosorus</taxon>
    </lineage>
</organism>
<evidence type="ECO:0000313" key="9">
    <source>
        <dbReference type="EMBL" id="KAJ8906407.1"/>
    </source>
</evidence>
<keyword evidence="5 7" id="KW-1133">Transmembrane helix</keyword>
<comment type="similarity">
    <text evidence="2 7">Belongs to the derlin family.</text>
</comment>
<dbReference type="GO" id="GO:0006950">
    <property type="term" value="P:response to stress"/>
    <property type="evidence" value="ECO:0007669"/>
    <property type="project" value="UniProtKB-ARBA"/>
</dbReference>
<proteinExistence type="inferred from homology"/>
<reference evidence="9 10" key="1">
    <citation type="journal article" date="2023" name="Nat. Commun.">
        <title>Origin of minicircular mitochondrial genomes in red algae.</title>
        <authorList>
            <person name="Lee Y."/>
            <person name="Cho C.H."/>
            <person name="Lee Y.M."/>
            <person name="Park S.I."/>
            <person name="Yang J.H."/>
            <person name="West J.A."/>
            <person name="Bhattacharya D."/>
            <person name="Yoon H.S."/>
        </authorList>
    </citation>
    <scope>NUCLEOTIDE SEQUENCE [LARGE SCALE GENOMIC DNA]</scope>
    <source>
        <strain evidence="9 10">CCMP1338</strain>
        <tissue evidence="9">Whole cell</tissue>
    </source>
</reference>
<feature type="compositionally biased region" description="Low complexity" evidence="8">
    <location>
        <begin position="242"/>
        <end position="259"/>
    </location>
</feature>
<evidence type="ECO:0000256" key="6">
    <source>
        <dbReference type="ARBA" id="ARBA00023136"/>
    </source>
</evidence>
<evidence type="ECO:0000256" key="8">
    <source>
        <dbReference type="SAM" id="MobiDB-lite"/>
    </source>
</evidence>
<feature type="transmembrane region" description="Helical" evidence="7">
    <location>
        <begin position="111"/>
        <end position="134"/>
    </location>
</feature>
<keyword evidence="4 7" id="KW-0256">Endoplasmic reticulum</keyword>
<feature type="transmembrane region" description="Helical" evidence="7">
    <location>
        <begin position="26"/>
        <end position="43"/>
    </location>
</feature>
<feature type="transmembrane region" description="Helical" evidence="7">
    <location>
        <begin position="82"/>
        <end position="99"/>
    </location>
</feature>
<keyword evidence="6 7" id="KW-0472">Membrane</keyword>
<sequence length="270" mass="30871">MGSNFGANVGRTEPSLWDYVLRVPPVVRYYFAGSLLVTFLWHFRIIPSKPVLLDWESVFRNYNLPPVVLSFFHWGRITRDRLFELIFMVMTLFRQGTYLELSIFSGDASEYVFSLIFCGLIILVQDLFFPSYFLAKCLIMAILQIWVRHNPNQDVKVIFFTIRAFYLPLVMLGADFVFSGGRFPFITLKGLVAGHMYYFLTEILPRLPGYKHVLYAPQWFKGLFSQTPQSQQPTVGFFSGNQQGQPGRPAAAPPAAQVAHRWGSGSRLGS</sequence>
<evidence type="ECO:0000256" key="4">
    <source>
        <dbReference type="ARBA" id="ARBA00022824"/>
    </source>
</evidence>
<dbReference type="Pfam" id="PF04511">
    <property type="entry name" value="DER1"/>
    <property type="match status" value="1"/>
</dbReference>
<accession>A0AAV8UYJ0</accession>
<keyword evidence="3 7" id="KW-0812">Transmembrane</keyword>
<dbReference type="AlphaFoldDB" id="A0AAV8UYJ0"/>
<comment type="caution">
    <text evidence="9">The sequence shown here is derived from an EMBL/GenBank/DDBJ whole genome shotgun (WGS) entry which is preliminary data.</text>
</comment>
<feature type="transmembrane region" description="Helical" evidence="7">
    <location>
        <begin position="155"/>
        <end position="177"/>
    </location>
</feature>
<comment type="subcellular location">
    <subcellularLocation>
        <location evidence="1 7">Endoplasmic reticulum membrane</location>
        <topology evidence="1 7">Multi-pass membrane protein</topology>
    </subcellularLocation>
</comment>
<dbReference type="InterPro" id="IPR035952">
    <property type="entry name" value="Rhomboid-like_sf"/>
</dbReference>
<keyword evidence="10" id="KW-1185">Reference proteome</keyword>
<dbReference type="EMBL" id="JAMWBK010000003">
    <property type="protein sequence ID" value="KAJ8906407.1"/>
    <property type="molecule type" value="Genomic_DNA"/>
</dbReference>
<protein>
    <recommendedName>
        <fullName evidence="7">Derlin</fullName>
    </recommendedName>
</protein>
<evidence type="ECO:0000256" key="3">
    <source>
        <dbReference type="ARBA" id="ARBA00022692"/>
    </source>
</evidence>
<evidence type="ECO:0000256" key="7">
    <source>
        <dbReference type="RuleBase" id="RU363059"/>
    </source>
</evidence>
<gene>
    <name evidence="9" type="ORF">NDN08_002900</name>
</gene>
<evidence type="ECO:0000256" key="5">
    <source>
        <dbReference type="ARBA" id="ARBA00022989"/>
    </source>
</evidence>
<name>A0AAV8UYJ0_9RHOD</name>
<dbReference type="InterPro" id="IPR007599">
    <property type="entry name" value="DER1"/>
</dbReference>
<feature type="region of interest" description="Disordered" evidence="8">
    <location>
        <begin position="235"/>
        <end position="270"/>
    </location>
</feature>
<evidence type="ECO:0000256" key="1">
    <source>
        <dbReference type="ARBA" id="ARBA00004477"/>
    </source>
</evidence>
<evidence type="ECO:0000256" key="2">
    <source>
        <dbReference type="ARBA" id="ARBA00008917"/>
    </source>
</evidence>
<dbReference type="SUPFAM" id="SSF144091">
    <property type="entry name" value="Rhomboid-like"/>
    <property type="match status" value="1"/>
</dbReference>
<dbReference type="GO" id="GO:0005789">
    <property type="term" value="C:endoplasmic reticulum membrane"/>
    <property type="evidence" value="ECO:0007669"/>
    <property type="project" value="UniProtKB-SubCell"/>
</dbReference>
<evidence type="ECO:0000313" key="10">
    <source>
        <dbReference type="Proteomes" id="UP001157974"/>
    </source>
</evidence>
<comment type="function">
    <text evidence="7">May be involved in the degradation of misfolded endoplasmic reticulum (ER) luminal proteins.</text>
</comment>
<dbReference type="Proteomes" id="UP001157974">
    <property type="component" value="Unassembled WGS sequence"/>
</dbReference>